<evidence type="ECO:0000313" key="3">
    <source>
        <dbReference type="Proteomes" id="UP000004949"/>
    </source>
</evidence>
<feature type="compositionally biased region" description="Low complexity" evidence="1">
    <location>
        <begin position="8"/>
        <end position="17"/>
    </location>
</feature>
<accession>G6XMR6</accession>
<sequence>MLTGMFDGPSGPEPVSGSGMGKIVSASMEVKKSAGDR</sequence>
<dbReference type="AlphaFoldDB" id="G6XMR6"/>
<organism evidence="2 3">
    <name type="scientific">Gluconobacter morbifer G707</name>
    <dbReference type="NCBI Taxonomy" id="1088869"/>
    <lineage>
        <taxon>Bacteria</taxon>
        <taxon>Pseudomonadati</taxon>
        <taxon>Pseudomonadota</taxon>
        <taxon>Alphaproteobacteria</taxon>
        <taxon>Acetobacterales</taxon>
        <taxon>Acetobacteraceae</taxon>
        <taxon>Gluconobacter</taxon>
    </lineage>
</organism>
<protein>
    <submittedName>
        <fullName evidence="2">Uncharacterized protein</fullName>
    </submittedName>
</protein>
<proteinExistence type="predicted"/>
<gene>
    <name evidence="2" type="ORF">GMO_27840</name>
</gene>
<feature type="region of interest" description="Disordered" evidence="1">
    <location>
        <begin position="1"/>
        <end position="37"/>
    </location>
</feature>
<dbReference type="EMBL" id="AGQV01000015">
    <property type="protein sequence ID" value="EHH66965.1"/>
    <property type="molecule type" value="Genomic_DNA"/>
</dbReference>
<comment type="caution">
    <text evidence="2">The sequence shown here is derived from an EMBL/GenBank/DDBJ whole genome shotgun (WGS) entry which is preliminary data.</text>
</comment>
<evidence type="ECO:0000256" key="1">
    <source>
        <dbReference type="SAM" id="MobiDB-lite"/>
    </source>
</evidence>
<name>G6XMR6_9PROT</name>
<dbReference type="PATRIC" id="fig|1088869.3.peg.2777"/>
<reference evidence="2 3" key="1">
    <citation type="submission" date="2011-10" db="EMBL/GenBank/DDBJ databases">
        <title>Genome sequence of Gluconobacter morbifer G707, isolated from Drosophila gut.</title>
        <authorList>
            <person name="Lee W.-J."/>
            <person name="Kim E.-K."/>
        </authorList>
    </citation>
    <scope>NUCLEOTIDE SEQUENCE [LARGE SCALE GENOMIC DNA]</scope>
    <source>
        <strain evidence="2 3">G707</strain>
    </source>
</reference>
<dbReference type="Proteomes" id="UP000004949">
    <property type="component" value="Unassembled WGS sequence"/>
</dbReference>
<evidence type="ECO:0000313" key="2">
    <source>
        <dbReference type="EMBL" id="EHH66965.1"/>
    </source>
</evidence>
<keyword evidence="3" id="KW-1185">Reference proteome</keyword>